<feature type="compositionally biased region" description="Basic residues" evidence="1">
    <location>
        <begin position="34"/>
        <end position="46"/>
    </location>
</feature>
<dbReference type="Proteomes" id="UP001060368">
    <property type="component" value="Chromosome"/>
</dbReference>
<feature type="region of interest" description="Disordered" evidence="1">
    <location>
        <begin position="1"/>
        <end position="46"/>
    </location>
</feature>
<gene>
    <name evidence="2" type="ORF">L6E24_10025</name>
</gene>
<keyword evidence="3" id="KW-1185">Reference proteome</keyword>
<dbReference type="AlphaFoldDB" id="A0A9E7PMJ9"/>
<dbReference type="KEGG" id="mend:L6E24_10025"/>
<evidence type="ECO:0000256" key="1">
    <source>
        <dbReference type="SAM" id="MobiDB-lite"/>
    </source>
</evidence>
<dbReference type="GeneID" id="74308040"/>
<evidence type="ECO:0000313" key="2">
    <source>
        <dbReference type="EMBL" id="UUX91704.1"/>
    </source>
</evidence>
<reference evidence="2" key="1">
    <citation type="submission" date="2022-04" db="EMBL/GenBank/DDBJ databases">
        <title>Complete genome of Methanoplanus endosymbiosus DSM 3599.</title>
        <authorList>
            <person name="Chen S.-C."/>
            <person name="You Y.-T."/>
            <person name="Zhou Y.-Z."/>
            <person name="Lai M.-C."/>
        </authorList>
    </citation>
    <scope>NUCLEOTIDE SEQUENCE</scope>
    <source>
        <strain evidence="2">DSM 3599</strain>
    </source>
</reference>
<name>A0A9E7PMJ9_9EURY</name>
<evidence type="ECO:0000313" key="3">
    <source>
        <dbReference type="Proteomes" id="UP001060368"/>
    </source>
</evidence>
<organism evidence="2 3">
    <name type="scientific">Methanoplanus endosymbiosus</name>
    <dbReference type="NCBI Taxonomy" id="33865"/>
    <lineage>
        <taxon>Archaea</taxon>
        <taxon>Methanobacteriati</taxon>
        <taxon>Methanobacteriota</taxon>
        <taxon>Stenosarchaea group</taxon>
        <taxon>Methanomicrobia</taxon>
        <taxon>Methanomicrobiales</taxon>
        <taxon>Methanomicrobiaceae</taxon>
        <taxon>Methanoplanus</taxon>
    </lineage>
</organism>
<dbReference type="EMBL" id="CP096115">
    <property type="protein sequence ID" value="UUX91704.1"/>
    <property type="molecule type" value="Genomic_DNA"/>
</dbReference>
<dbReference type="RefSeq" id="WP_257741857.1">
    <property type="nucleotide sequence ID" value="NZ_CP096115.1"/>
</dbReference>
<protein>
    <submittedName>
        <fullName evidence="2">Uncharacterized protein</fullName>
    </submittedName>
</protein>
<sequence>MSAASKKQLAKLNKVKKAKAEELSKQVAAGSQAAKKKLKKLEKKIK</sequence>
<proteinExistence type="predicted"/>
<feature type="compositionally biased region" description="Low complexity" evidence="1">
    <location>
        <begin position="1"/>
        <end position="12"/>
    </location>
</feature>
<accession>A0A9E7PMJ9</accession>